<gene>
    <name evidence="1" type="ORF">GCM10009717_25810</name>
</gene>
<dbReference type="EMBL" id="BAAAMK010000004">
    <property type="protein sequence ID" value="GAA1958171.1"/>
    <property type="molecule type" value="Genomic_DNA"/>
</dbReference>
<accession>A0ABN2QUB5</accession>
<dbReference type="Proteomes" id="UP001499954">
    <property type="component" value="Unassembled WGS sequence"/>
</dbReference>
<dbReference type="InterPro" id="IPR014710">
    <property type="entry name" value="RmlC-like_jellyroll"/>
</dbReference>
<evidence type="ECO:0000313" key="1">
    <source>
        <dbReference type="EMBL" id="GAA1958171.1"/>
    </source>
</evidence>
<keyword evidence="2" id="KW-1185">Reference proteome</keyword>
<dbReference type="Pfam" id="PF05962">
    <property type="entry name" value="HutD"/>
    <property type="match status" value="1"/>
</dbReference>
<dbReference type="InterPro" id="IPR010282">
    <property type="entry name" value="Uncharacterised_HutD/Ves"/>
</dbReference>
<organism evidence="1 2">
    <name type="scientific">Agromyces allii</name>
    <dbReference type="NCBI Taxonomy" id="393607"/>
    <lineage>
        <taxon>Bacteria</taxon>
        <taxon>Bacillati</taxon>
        <taxon>Actinomycetota</taxon>
        <taxon>Actinomycetes</taxon>
        <taxon>Micrococcales</taxon>
        <taxon>Microbacteriaceae</taxon>
        <taxon>Agromyces</taxon>
    </lineage>
</organism>
<dbReference type="RefSeq" id="WP_157414076.1">
    <property type="nucleotide sequence ID" value="NZ_BAAAMK010000004.1"/>
</dbReference>
<dbReference type="Gene3D" id="2.60.120.10">
    <property type="entry name" value="Jelly Rolls"/>
    <property type="match status" value="1"/>
</dbReference>
<sequence>MTPAARTALGVVRPADVAAEPWRNGRGVTRVLVARPAWRISLAEIDGRAAFSEFTGFDRLLIPLDHGGLHLEIDGVGHRAAQHEGIAFRGEDRVTADSGDRPATVVNVMLRRSLVGADWAVSIGSGAMLAGLGSSAGTEADVAAVVVLTGTASAPEARPLPPGSVVLPPWTARITACPEDVWAVLRVRPDATSGA</sequence>
<dbReference type="PANTHER" id="PTHR37943:SF1">
    <property type="entry name" value="PROTEIN VES"/>
    <property type="match status" value="1"/>
</dbReference>
<comment type="caution">
    <text evidence="1">The sequence shown here is derived from an EMBL/GenBank/DDBJ whole genome shotgun (WGS) entry which is preliminary data.</text>
</comment>
<dbReference type="InterPro" id="IPR011051">
    <property type="entry name" value="RmlC_Cupin_sf"/>
</dbReference>
<dbReference type="SUPFAM" id="SSF51182">
    <property type="entry name" value="RmlC-like cupins"/>
    <property type="match status" value="1"/>
</dbReference>
<proteinExistence type="predicted"/>
<protein>
    <submittedName>
        <fullName evidence="1">HutD family protein</fullName>
    </submittedName>
</protein>
<reference evidence="1 2" key="1">
    <citation type="journal article" date="2019" name="Int. J. Syst. Evol. Microbiol.">
        <title>The Global Catalogue of Microorganisms (GCM) 10K type strain sequencing project: providing services to taxonomists for standard genome sequencing and annotation.</title>
        <authorList>
            <consortium name="The Broad Institute Genomics Platform"/>
            <consortium name="The Broad Institute Genome Sequencing Center for Infectious Disease"/>
            <person name="Wu L."/>
            <person name="Ma J."/>
        </authorList>
    </citation>
    <scope>NUCLEOTIDE SEQUENCE [LARGE SCALE GENOMIC DNA]</scope>
    <source>
        <strain evidence="1 2">JCM 13584</strain>
    </source>
</reference>
<name>A0ABN2QUB5_9MICO</name>
<dbReference type="PANTHER" id="PTHR37943">
    <property type="entry name" value="PROTEIN VES"/>
    <property type="match status" value="1"/>
</dbReference>
<evidence type="ECO:0000313" key="2">
    <source>
        <dbReference type="Proteomes" id="UP001499954"/>
    </source>
</evidence>